<evidence type="ECO:0000256" key="1">
    <source>
        <dbReference type="SAM" id="Phobius"/>
    </source>
</evidence>
<evidence type="ECO:0000313" key="2">
    <source>
        <dbReference type="EnsemblMetazoa" id="G15093.2:cds"/>
    </source>
</evidence>
<dbReference type="SUPFAM" id="SSF103473">
    <property type="entry name" value="MFS general substrate transporter"/>
    <property type="match status" value="1"/>
</dbReference>
<keyword evidence="1" id="KW-0472">Membrane</keyword>
<reference evidence="2" key="1">
    <citation type="submission" date="2022-08" db="UniProtKB">
        <authorList>
            <consortium name="EnsemblMetazoa"/>
        </authorList>
    </citation>
    <scope>IDENTIFICATION</scope>
    <source>
        <strain evidence="2">05x7-T-G4-1.051#20</strain>
    </source>
</reference>
<keyword evidence="1" id="KW-1133">Transmembrane helix</keyword>
<dbReference type="Proteomes" id="UP000005408">
    <property type="component" value="Unassembled WGS sequence"/>
</dbReference>
<dbReference type="InterPro" id="IPR036259">
    <property type="entry name" value="MFS_trans_sf"/>
</dbReference>
<dbReference type="Gene3D" id="1.20.1250.20">
    <property type="entry name" value="MFS general substrate transporter like domains"/>
    <property type="match status" value="1"/>
</dbReference>
<organism evidence="2 3">
    <name type="scientific">Magallana gigas</name>
    <name type="common">Pacific oyster</name>
    <name type="synonym">Crassostrea gigas</name>
    <dbReference type="NCBI Taxonomy" id="29159"/>
    <lineage>
        <taxon>Eukaryota</taxon>
        <taxon>Metazoa</taxon>
        <taxon>Spiralia</taxon>
        <taxon>Lophotrochozoa</taxon>
        <taxon>Mollusca</taxon>
        <taxon>Bivalvia</taxon>
        <taxon>Autobranchia</taxon>
        <taxon>Pteriomorphia</taxon>
        <taxon>Ostreida</taxon>
        <taxon>Ostreoidea</taxon>
        <taxon>Ostreidae</taxon>
        <taxon>Magallana</taxon>
    </lineage>
</organism>
<dbReference type="InterPro" id="IPR011701">
    <property type="entry name" value="MFS"/>
</dbReference>
<proteinExistence type="predicted"/>
<sequence>MFLTFAYTARFFIVFFFWVIGVYVGLNSVVLVDLLGLAKLTNAFGLLLMFQGLATFIGPPIFGWLYDGTGSYDISFYVAGTMVAISGAMLYFLPLVQKCLGRRPPKDDIELSIPDLEIQDMVDMLDIGLEMSW</sequence>
<dbReference type="InterPro" id="IPR050327">
    <property type="entry name" value="Proton-linked_MCT"/>
</dbReference>
<accession>A0A8W8IPH8</accession>
<evidence type="ECO:0000313" key="3">
    <source>
        <dbReference type="Proteomes" id="UP000005408"/>
    </source>
</evidence>
<protein>
    <submittedName>
        <fullName evidence="2">Uncharacterized protein</fullName>
    </submittedName>
</protein>
<keyword evidence="3" id="KW-1185">Reference proteome</keyword>
<dbReference type="PANTHER" id="PTHR11360:SF284">
    <property type="entry name" value="EG:103B4.3 PROTEIN-RELATED"/>
    <property type="match status" value="1"/>
</dbReference>
<dbReference type="PANTHER" id="PTHR11360">
    <property type="entry name" value="MONOCARBOXYLATE TRANSPORTER"/>
    <property type="match status" value="1"/>
</dbReference>
<name>A0A8W8IPH8_MAGGI</name>
<feature type="transmembrane region" description="Helical" evidence="1">
    <location>
        <begin position="74"/>
        <end position="96"/>
    </location>
</feature>
<dbReference type="AlphaFoldDB" id="A0A8W8IPH8"/>
<feature type="transmembrane region" description="Helical" evidence="1">
    <location>
        <begin position="43"/>
        <end position="62"/>
    </location>
</feature>
<feature type="transmembrane region" description="Helical" evidence="1">
    <location>
        <begin position="12"/>
        <end position="36"/>
    </location>
</feature>
<dbReference type="EnsemblMetazoa" id="G15093.2">
    <property type="protein sequence ID" value="G15093.2:cds"/>
    <property type="gene ID" value="G15093"/>
</dbReference>
<dbReference type="GO" id="GO:0008028">
    <property type="term" value="F:monocarboxylic acid transmembrane transporter activity"/>
    <property type="evidence" value="ECO:0007669"/>
    <property type="project" value="TreeGrafter"/>
</dbReference>
<keyword evidence="1" id="KW-0812">Transmembrane</keyword>
<dbReference type="Pfam" id="PF07690">
    <property type="entry name" value="MFS_1"/>
    <property type="match status" value="1"/>
</dbReference>